<dbReference type="AlphaFoldDB" id="A0A6C0CVM9"/>
<sequence>MQKYADRMYRYMMKQMFGEMSNVFGWVENFEEDDNKTLNTFLNIMTIFAFIIYVLIFVGLWVRVIYYAFQSGIGEGLSSIFFYNLYIMYFVGSTLSARPNVKTIFS</sequence>
<protein>
    <submittedName>
        <fullName evidence="2">Uncharacterized protein</fullName>
    </submittedName>
</protein>
<evidence type="ECO:0000313" key="2">
    <source>
        <dbReference type="EMBL" id="QHT07565.1"/>
    </source>
</evidence>
<keyword evidence="1" id="KW-1133">Transmembrane helix</keyword>
<organism evidence="2">
    <name type="scientific">viral metagenome</name>
    <dbReference type="NCBI Taxonomy" id="1070528"/>
    <lineage>
        <taxon>unclassified sequences</taxon>
        <taxon>metagenomes</taxon>
        <taxon>organismal metagenomes</taxon>
    </lineage>
</organism>
<proteinExistence type="predicted"/>
<evidence type="ECO:0000256" key="1">
    <source>
        <dbReference type="SAM" id="Phobius"/>
    </source>
</evidence>
<feature type="transmembrane region" description="Helical" evidence="1">
    <location>
        <begin position="80"/>
        <end position="97"/>
    </location>
</feature>
<name>A0A6C0CVM9_9ZZZZ</name>
<accession>A0A6C0CVM9</accession>
<keyword evidence="1" id="KW-0472">Membrane</keyword>
<dbReference type="EMBL" id="MN739483">
    <property type="protein sequence ID" value="QHT07565.1"/>
    <property type="molecule type" value="Genomic_DNA"/>
</dbReference>
<feature type="transmembrane region" description="Helical" evidence="1">
    <location>
        <begin position="41"/>
        <end position="68"/>
    </location>
</feature>
<reference evidence="2" key="1">
    <citation type="journal article" date="2020" name="Nature">
        <title>Giant virus diversity and host interactions through global metagenomics.</title>
        <authorList>
            <person name="Schulz F."/>
            <person name="Roux S."/>
            <person name="Paez-Espino D."/>
            <person name="Jungbluth S."/>
            <person name="Walsh D.A."/>
            <person name="Denef V.J."/>
            <person name="McMahon K.D."/>
            <person name="Konstantinidis K.T."/>
            <person name="Eloe-Fadrosh E.A."/>
            <person name="Kyrpides N.C."/>
            <person name="Woyke T."/>
        </authorList>
    </citation>
    <scope>NUCLEOTIDE SEQUENCE</scope>
    <source>
        <strain evidence="2">GVMAG-M-3300021964-36</strain>
    </source>
</reference>
<keyword evidence="1" id="KW-0812">Transmembrane</keyword>